<dbReference type="GO" id="GO:0005737">
    <property type="term" value="C:cytoplasm"/>
    <property type="evidence" value="ECO:0007669"/>
    <property type="project" value="InterPro"/>
</dbReference>
<dbReference type="PANTHER" id="PTHR32338">
    <property type="entry name" value="N-ACETYL-GAMMA-GLUTAMYL-PHOSPHATE REDUCTASE, CHLOROPLASTIC-RELATED-RELATED"/>
    <property type="match status" value="1"/>
</dbReference>
<evidence type="ECO:0000256" key="5">
    <source>
        <dbReference type="ARBA" id="ARBA00023002"/>
    </source>
</evidence>
<dbReference type="GO" id="GO:0051287">
    <property type="term" value="F:NAD binding"/>
    <property type="evidence" value="ECO:0007669"/>
    <property type="project" value="InterPro"/>
</dbReference>
<evidence type="ECO:0000256" key="4">
    <source>
        <dbReference type="ARBA" id="ARBA00022857"/>
    </source>
</evidence>
<dbReference type="InterPro" id="IPR050085">
    <property type="entry name" value="AGPR"/>
</dbReference>
<sequence>MKKIFIDGEFGTTGIQIREHLKAHPEVTLISIDEHAKKNLDEKKRLIADADVTILCLPDLAAKEVVSAVKSIDCRLIDASSAHRTAEQWVYGLAELSFGQREKIRHARQVTNPGCFATGAILLLRPLILNGKVMTHSKLSINAISGYSGGGAGMIKEYESKSPPFAHHVYGLNFNHKHLPEMTLYSGLEIEPIFTPAVGNFYRGMLVHIPLFLAPGVTPEQIRECLEQYYENEQFVNVASREDCIAVSETKLDAQVISGSNKVDLYVCEDTSESDGSRAVLIARLDNLGKGASTAAVQNMNIMLGFPERLGLIESAGAV</sequence>
<evidence type="ECO:0000259" key="6">
    <source>
        <dbReference type="SMART" id="SM00859"/>
    </source>
</evidence>
<gene>
    <name evidence="7" type="ORF">ALO88_01762</name>
</gene>
<dbReference type="RefSeq" id="WP_057419057.1">
    <property type="nucleotide sequence ID" value="NZ_LJPT01000157.1"/>
</dbReference>
<proteinExistence type="predicted"/>
<keyword evidence="2" id="KW-0055">Arginine biosynthesis</keyword>
<protein>
    <submittedName>
        <fullName evidence="7">N-acetyl-gamma-glutamyl-phosphate reductase</fullName>
    </submittedName>
</protein>
<dbReference type="PANTHER" id="PTHR32338:SF10">
    <property type="entry name" value="N-ACETYL-GAMMA-GLUTAMYL-PHOSPHATE REDUCTASE, CHLOROPLASTIC-RELATED"/>
    <property type="match status" value="1"/>
</dbReference>
<dbReference type="NCBIfam" id="TIGR01851">
    <property type="entry name" value="argC_other"/>
    <property type="match status" value="1"/>
</dbReference>
<dbReference type="AlphaFoldDB" id="A0A0P9LKI1"/>
<dbReference type="SMART" id="SM00859">
    <property type="entry name" value="Semialdhyde_dh"/>
    <property type="match status" value="1"/>
</dbReference>
<evidence type="ECO:0000256" key="2">
    <source>
        <dbReference type="ARBA" id="ARBA00022571"/>
    </source>
</evidence>
<accession>A0A0P9LKI1</accession>
<organism evidence="7 8">
    <name type="scientific">Pseudomonas syringae pv. antirrhini</name>
    <dbReference type="NCBI Taxonomy" id="251702"/>
    <lineage>
        <taxon>Bacteria</taxon>
        <taxon>Pseudomonadati</taxon>
        <taxon>Pseudomonadota</taxon>
        <taxon>Gammaproteobacteria</taxon>
        <taxon>Pseudomonadales</taxon>
        <taxon>Pseudomonadaceae</taxon>
        <taxon>Pseudomonas</taxon>
    </lineage>
</organism>
<keyword evidence="5" id="KW-0560">Oxidoreductase</keyword>
<keyword evidence="3" id="KW-0028">Amino-acid biosynthesis</keyword>
<dbReference type="SUPFAM" id="SSF51735">
    <property type="entry name" value="NAD(P)-binding Rossmann-fold domains"/>
    <property type="match status" value="1"/>
</dbReference>
<feature type="domain" description="Semialdehyde dehydrogenase NAD-binding" evidence="6">
    <location>
        <begin position="3"/>
        <end position="104"/>
    </location>
</feature>
<dbReference type="GO" id="GO:0006526">
    <property type="term" value="P:L-arginine biosynthetic process"/>
    <property type="evidence" value="ECO:0007669"/>
    <property type="project" value="UniProtKB-KW"/>
</dbReference>
<dbReference type="InterPro" id="IPR000534">
    <property type="entry name" value="Semialdehyde_DH_NAD-bd"/>
</dbReference>
<evidence type="ECO:0000256" key="3">
    <source>
        <dbReference type="ARBA" id="ARBA00022605"/>
    </source>
</evidence>
<dbReference type="Gene3D" id="3.30.360.10">
    <property type="entry name" value="Dihydrodipicolinate Reductase, domain 2"/>
    <property type="match status" value="1"/>
</dbReference>
<dbReference type="InterPro" id="IPR058924">
    <property type="entry name" value="AGPR_dimerisation_dom"/>
</dbReference>
<dbReference type="EMBL" id="LJPT01000157">
    <property type="protein sequence ID" value="KPW44676.1"/>
    <property type="molecule type" value="Genomic_DNA"/>
</dbReference>
<dbReference type="Gene3D" id="3.40.50.720">
    <property type="entry name" value="NAD(P)-binding Rossmann-like Domain"/>
    <property type="match status" value="1"/>
</dbReference>
<dbReference type="Proteomes" id="UP000050425">
    <property type="component" value="Unassembled WGS sequence"/>
</dbReference>
<dbReference type="CDD" id="cd23935">
    <property type="entry name" value="AGPR_2_C"/>
    <property type="match status" value="1"/>
</dbReference>
<evidence type="ECO:0000313" key="7">
    <source>
        <dbReference type="EMBL" id="KPW44676.1"/>
    </source>
</evidence>
<dbReference type="InterPro" id="IPR036291">
    <property type="entry name" value="NAD(P)-bd_dom_sf"/>
</dbReference>
<dbReference type="InterPro" id="IPR010136">
    <property type="entry name" value="AGPR_type-2"/>
</dbReference>
<reference evidence="7 8" key="1">
    <citation type="submission" date="2015-09" db="EMBL/GenBank/DDBJ databases">
        <title>Genome announcement of multiple Pseudomonas syringae strains.</title>
        <authorList>
            <person name="Thakur S."/>
            <person name="Wang P.W."/>
            <person name="Gong Y."/>
            <person name="Weir B.S."/>
            <person name="Guttman D.S."/>
        </authorList>
    </citation>
    <scope>NUCLEOTIDE SEQUENCE [LARGE SCALE GENOMIC DNA]</scope>
    <source>
        <strain evidence="7 8">ICMP4303</strain>
    </source>
</reference>
<keyword evidence="4" id="KW-0521">NADP</keyword>
<keyword evidence="1" id="KW-0963">Cytoplasm</keyword>
<dbReference type="Pfam" id="PF22698">
    <property type="entry name" value="Semialdhyde_dhC_1"/>
    <property type="match status" value="1"/>
</dbReference>
<dbReference type="GO" id="GO:0003942">
    <property type="term" value="F:N-acetyl-gamma-glutamyl-phosphate reductase activity"/>
    <property type="evidence" value="ECO:0007669"/>
    <property type="project" value="InterPro"/>
</dbReference>
<evidence type="ECO:0000256" key="1">
    <source>
        <dbReference type="ARBA" id="ARBA00022490"/>
    </source>
</evidence>
<comment type="caution">
    <text evidence="7">The sequence shown here is derived from an EMBL/GenBank/DDBJ whole genome shotgun (WGS) entry which is preliminary data.</text>
</comment>
<evidence type="ECO:0000313" key="8">
    <source>
        <dbReference type="Proteomes" id="UP000050425"/>
    </source>
</evidence>
<dbReference type="Pfam" id="PF01118">
    <property type="entry name" value="Semialdhyde_dh"/>
    <property type="match status" value="1"/>
</dbReference>
<dbReference type="PATRIC" id="fig|251702.3.peg.2332"/>
<dbReference type="SUPFAM" id="SSF55347">
    <property type="entry name" value="Glyceraldehyde-3-phosphate dehydrogenase-like, C-terminal domain"/>
    <property type="match status" value="1"/>
</dbReference>
<name>A0A0P9LKI1_9PSED</name>